<proteinExistence type="predicted"/>
<keyword evidence="3" id="KW-1185">Reference proteome</keyword>
<feature type="region of interest" description="Disordered" evidence="1">
    <location>
        <begin position="110"/>
        <end position="148"/>
    </location>
</feature>
<organism evidence="2 3">
    <name type="scientific">Cladophialophora chaetospira</name>
    <dbReference type="NCBI Taxonomy" id="386627"/>
    <lineage>
        <taxon>Eukaryota</taxon>
        <taxon>Fungi</taxon>
        <taxon>Dikarya</taxon>
        <taxon>Ascomycota</taxon>
        <taxon>Pezizomycotina</taxon>
        <taxon>Eurotiomycetes</taxon>
        <taxon>Chaetothyriomycetidae</taxon>
        <taxon>Chaetothyriales</taxon>
        <taxon>Herpotrichiellaceae</taxon>
        <taxon>Cladophialophora</taxon>
    </lineage>
</organism>
<sequence length="285" mass="29760">MSQQIAGLVPGTAYTLGFDYSIPFSNEEEDPLAIPCSLLVSLGGNPPLPGVVLYRGPARPAWVRVDDVPIVAGASNNILEFGWDCSELGPSERVDFTLDNVVLERAYCVPPNPSSTSSTTSATSTTSVSTITTTTSLTTTTTTSSTTTSSVCVAPTPTCDVIVDGGFECVAEDALNEAPITSGGWTVSTGAVFQQNGGNSITTTPFGTKYALLIGQDTAIPTLSQDLSGLIVGGLYIFDFQYDVALAGAPEGSVCNLEVLYGNQLIAFVTIVPTDNIRLDFEPSF</sequence>
<protein>
    <submittedName>
        <fullName evidence="2">Uncharacterized protein</fullName>
    </submittedName>
</protein>
<reference evidence="2" key="1">
    <citation type="submission" date="2022-10" db="EMBL/GenBank/DDBJ databases">
        <title>Culturing micro-colonial fungi from biological soil crusts in the Mojave desert and describing Neophaeococcomyces mojavensis, and introducing the new genera and species Taxawa tesnikishii.</title>
        <authorList>
            <person name="Kurbessoian T."/>
            <person name="Stajich J.E."/>
        </authorList>
    </citation>
    <scope>NUCLEOTIDE SEQUENCE</scope>
    <source>
        <strain evidence="2">TK_41</strain>
    </source>
</reference>
<dbReference type="EMBL" id="JAPDRK010000006">
    <property type="protein sequence ID" value="KAJ9611285.1"/>
    <property type="molecule type" value="Genomic_DNA"/>
</dbReference>
<gene>
    <name evidence="2" type="ORF">H2200_004468</name>
</gene>
<evidence type="ECO:0000256" key="1">
    <source>
        <dbReference type="SAM" id="MobiDB-lite"/>
    </source>
</evidence>
<accession>A0AA39CK75</accession>
<dbReference type="AlphaFoldDB" id="A0AA39CK75"/>
<dbReference type="Proteomes" id="UP001172673">
    <property type="component" value="Unassembled WGS sequence"/>
</dbReference>
<evidence type="ECO:0000313" key="3">
    <source>
        <dbReference type="Proteomes" id="UP001172673"/>
    </source>
</evidence>
<name>A0AA39CK75_9EURO</name>
<comment type="caution">
    <text evidence="2">The sequence shown here is derived from an EMBL/GenBank/DDBJ whole genome shotgun (WGS) entry which is preliminary data.</text>
</comment>
<feature type="compositionally biased region" description="Low complexity" evidence="1">
    <location>
        <begin position="114"/>
        <end position="148"/>
    </location>
</feature>
<evidence type="ECO:0000313" key="2">
    <source>
        <dbReference type="EMBL" id="KAJ9611285.1"/>
    </source>
</evidence>